<accession>S6B2M8</accession>
<gene>
    <name evidence="1" type="ORF">SCD_n01096</name>
</gene>
<dbReference type="InterPro" id="IPR016631">
    <property type="entry name" value="Regulatory_RpfE"/>
</dbReference>
<evidence type="ECO:0000313" key="1">
    <source>
        <dbReference type="EMBL" id="BAN34932.1"/>
    </source>
</evidence>
<dbReference type="InterPro" id="IPR004456">
    <property type="entry name" value="Pglycerate_mutase_ApgM"/>
</dbReference>
<dbReference type="EMBL" id="AP013066">
    <property type="protein sequence ID" value="BAN34932.1"/>
    <property type="molecule type" value="Genomic_DNA"/>
</dbReference>
<dbReference type="eggNOG" id="COG4255">
    <property type="taxonomic scope" value="Bacteria"/>
</dbReference>
<dbReference type="STRING" id="1163617.SCD_n01096"/>
<dbReference type="HOGENOM" id="CLU_037503_1_0_4"/>
<dbReference type="KEGG" id="sdr:SCD_n01096"/>
<dbReference type="PIRSF" id="PIRSF015283">
    <property type="entry name" value="Regulatory_RpfE"/>
    <property type="match status" value="1"/>
</dbReference>
<keyword evidence="2" id="KW-1185">Reference proteome</keyword>
<sequence length="300" mass="33944">MDEWLCRTFGVEKRHDWPVAAFTLLANGGNPGSDFWLLAEPVHLQLQRDRLVLADSGNLDITQEEANSLTTALNEHFADEGLSFFPTRACHWHLRLAHPPNHLKTHSLETAVGRNIRNILPSGPDGKRWHSILNETQMLLHRHPVNEVREQRGLPSVNSIWPWGGGGLPTNLAPYFVHIWADNALTRGLAVATDTPCANVPETAVEWLNANQGRSHHLVVLDTLRTPALYGDVHRWREALLLLEKNWFGPLRQALSRDKISRLTLYAFDSGQARSFSVSRTDLWKIWLRGKSLDAYFGDS</sequence>
<name>S6B2M8_SULDS</name>
<reference evidence="1 2" key="1">
    <citation type="journal article" date="2012" name="Appl. Environ. Microbiol.">
        <title>Draft genome sequence of a psychrotolerant sulfur-oxidizing bacterium, Sulfuricella denitrificans skB26, and proteomic insights into cold adaptation.</title>
        <authorList>
            <person name="Watanabe T."/>
            <person name="Kojima H."/>
            <person name="Fukui M."/>
        </authorList>
    </citation>
    <scope>NUCLEOTIDE SEQUENCE [LARGE SCALE GENOMIC DNA]</scope>
    <source>
        <strain evidence="2">skB26</strain>
    </source>
</reference>
<dbReference type="Pfam" id="PF10143">
    <property type="entry name" value="PhosphMutase"/>
    <property type="match status" value="1"/>
</dbReference>
<protein>
    <submittedName>
        <fullName evidence="1">2,3-bisphosphoglycerate-independent phosphoglycerate mutase</fullName>
    </submittedName>
</protein>
<dbReference type="GO" id="GO:0004619">
    <property type="term" value="F:phosphoglycerate mutase activity"/>
    <property type="evidence" value="ECO:0007669"/>
    <property type="project" value="InterPro"/>
</dbReference>
<dbReference type="Proteomes" id="UP000015559">
    <property type="component" value="Chromosome"/>
</dbReference>
<dbReference type="AlphaFoldDB" id="S6B2M8"/>
<organism evidence="1 2">
    <name type="scientific">Sulfuricella denitrificans (strain DSM 22764 / NBRC 105220 / skB26)</name>
    <dbReference type="NCBI Taxonomy" id="1163617"/>
    <lineage>
        <taxon>Bacteria</taxon>
        <taxon>Pseudomonadati</taxon>
        <taxon>Pseudomonadota</taxon>
        <taxon>Betaproteobacteria</taxon>
        <taxon>Nitrosomonadales</taxon>
        <taxon>Sulfuricellaceae</taxon>
        <taxon>Sulfuricella</taxon>
    </lineage>
</organism>
<proteinExistence type="predicted"/>
<evidence type="ECO:0000313" key="2">
    <source>
        <dbReference type="Proteomes" id="UP000015559"/>
    </source>
</evidence>